<dbReference type="EMBL" id="CAKOAT010128487">
    <property type="protein sequence ID" value="CAH8335848.1"/>
    <property type="molecule type" value="Genomic_DNA"/>
</dbReference>
<keyword evidence="8" id="KW-0812">Transmembrane</keyword>
<dbReference type="PROSITE" id="PS00107">
    <property type="entry name" value="PROTEIN_KINASE_ATP"/>
    <property type="match status" value="1"/>
</dbReference>
<keyword evidence="5 6" id="KW-0067">ATP-binding</keyword>
<dbReference type="Gene3D" id="1.10.510.10">
    <property type="entry name" value="Transferase(Phosphotransferase) domain 1"/>
    <property type="match status" value="1"/>
</dbReference>
<reference evidence="11 12" key="1">
    <citation type="submission" date="2022-03" db="EMBL/GenBank/DDBJ databases">
        <authorList>
            <person name="Macdonald S."/>
            <person name="Ahmed S."/>
            <person name="Newling K."/>
        </authorList>
    </citation>
    <scope>NUCLEOTIDE SEQUENCE [LARGE SCALE GENOMIC DNA]</scope>
</reference>
<feature type="chain" id="PRO_5044742101" description="Protein kinase domain-containing protein" evidence="9">
    <location>
        <begin position="19"/>
        <end position="433"/>
    </location>
</feature>
<dbReference type="InterPro" id="IPR011009">
    <property type="entry name" value="Kinase-like_dom_sf"/>
</dbReference>
<evidence type="ECO:0000256" key="4">
    <source>
        <dbReference type="ARBA" id="ARBA00022777"/>
    </source>
</evidence>
<keyword evidence="2" id="KW-0808">Transferase</keyword>
<dbReference type="FunFam" id="3.30.200.20:FF:000342">
    <property type="entry name" value="Protein kinase superfamily protein"/>
    <property type="match status" value="1"/>
</dbReference>
<evidence type="ECO:0000256" key="2">
    <source>
        <dbReference type="ARBA" id="ARBA00022679"/>
    </source>
</evidence>
<proteinExistence type="inferred from homology"/>
<keyword evidence="12" id="KW-1185">Reference proteome</keyword>
<dbReference type="Gene3D" id="3.30.200.20">
    <property type="entry name" value="Phosphorylase Kinase, domain 1"/>
    <property type="match status" value="1"/>
</dbReference>
<keyword evidence="9" id="KW-0732">Signal</keyword>
<evidence type="ECO:0000313" key="11">
    <source>
        <dbReference type="EMBL" id="CAH8335848.1"/>
    </source>
</evidence>
<protein>
    <recommendedName>
        <fullName evidence="10">Protein kinase domain-containing protein</fullName>
    </recommendedName>
</protein>
<dbReference type="PANTHER" id="PTHR47989">
    <property type="entry name" value="OS01G0750732 PROTEIN"/>
    <property type="match status" value="1"/>
</dbReference>
<comment type="similarity">
    <text evidence="7">Belongs to the protein kinase superfamily.</text>
</comment>
<dbReference type="SUPFAM" id="SSF56112">
    <property type="entry name" value="Protein kinase-like (PK-like)"/>
    <property type="match status" value="1"/>
</dbReference>
<keyword evidence="8" id="KW-1133">Transmembrane helix</keyword>
<evidence type="ECO:0000256" key="5">
    <source>
        <dbReference type="ARBA" id="ARBA00022840"/>
    </source>
</evidence>
<dbReference type="AlphaFoldDB" id="A0ABC8JXL4"/>
<keyword evidence="1 7" id="KW-0723">Serine/threonine-protein kinase</keyword>
<dbReference type="InterPro" id="IPR008271">
    <property type="entry name" value="Ser/Thr_kinase_AS"/>
</dbReference>
<dbReference type="PANTHER" id="PTHR47989:SF27">
    <property type="entry name" value="PROTEIN KINASE DOMAIN-CONTAINING PROTEIN"/>
    <property type="match status" value="1"/>
</dbReference>
<feature type="transmembrane region" description="Helical" evidence="8">
    <location>
        <begin position="65"/>
        <end position="89"/>
    </location>
</feature>
<dbReference type="Pfam" id="PF00069">
    <property type="entry name" value="Pkinase"/>
    <property type="match status" value="1"/>
</dbReference>
<sequence length="433" mass="47643">MKKLVHLQFMFLVKISLSQFLTLSSSSFAASNPSIAPVYTSMTTFSPGIQMGSGQEHRLDAHKKLMIGLIISSSSLGIIILLCFGFWIYCRKKAPKPIKISDAESGTSSFSMFMRRLSSIRTQRTSSNQGYVQRFDSKTLEKATGGFKDSNVIGQGGFGCVYKASLDSNTKAAVKKIENVSQEAKREFQNEVELLGKIQHSNIISLLGSASKINSSFIVYELMEKGSLDDQLHGPSCGSALTWHMRMKIALDTARGLEYLHEHCRPPVIHRDLKSSNILLDSSFNAKISDFGLAVSVGVHGSNNIKLSGTLGYVAPEYLLDGKLTDKSDVYAFGVILLELLLGRRPVEKLSPSQCQSLVTWAMPQLTDRSKLPNIVDPVIKDTMDLKHLYQVAAMAVLCVQPEPSYRPLITDVLHSLVPLVPVELGGTLRLTR</sequence>
<keyword evidence="4" id="KW-0418">Kinase</keyword>
<dbReference type="SMART" id="SM00220">
    <property type="entry name" value="S_TKc"/>
    <property type="match status" value="1"/>
</dbReference>
<keyword evidence="8" id="KW-0472">Membrane</keyword>
<evidence type="ECO:0000256" key="3">
    <source>
        <dbReference type="ARBA" id="ARBA00022741"/>
    </source>
</evidence>
<feature type="binding site" evidence="6">
    <location>
        <position position="176"/>
    </location>
    <ligand>
        <name>ATP</name>
        <dbReference type="ChEBI" id="CHEBI:30616"/>
    </ligand>
</feature>
<dbReference type="CDD" id="cd14066">
    <property type="entry name" value="STKc_IRAK"/>
    <property type="match status" value="1"/>
</dbReference>
<dbReference type="InterPro" id="IPR017441">
    <property type="entry name" value="Protein_kinase_ATP_BS"/>
</dbReference>
<feature type="domain" description="Protein kinase" evidence="10">
    <location>
        <begin position="147"/>
        <end position="418"/>
    </location>
</feature>
<evidence type="ECO:0000256" key="6">
    <source>
        <dbReference type="PROSITE-ProRule" id="PRU10141"/>
    </source>
</evidence>
<name>A0ABC8JXL4_ERUVS</name>
<evidence type="ECO:0000259" key="10">
    <source>
        <dbReference type="PROSITE" id="PS50011"/>
    </source>
</evidence>
<evidence type="ECO:0000256" key="9">
    <source>
        <dbReference type="SAM" id="SignalP"/>
    </source>
</evidence>
<accession>A0ABC8JXL4</accession>
<dbReference type="Proteomes" id="UP001642260">
    <property type="component" value="Unassembled WGS sequence"/>
</dbReference>
<dbReference type="InterPro" id="IPR000719">
    <property type="entry name" value="Prot_kinase_dom"/>
</dbReference>
<evidence type="ECO:0000256" key="1">
    <source>
        <dbReference type="ARBA" id="ARBA00022527"/>
    </source>
</evidence>
<dbReference type="PROSITE" id="PS00108">
    <property type="entry name" value="PROTEIN_KINASE_ST"/>
    <property type="match status" value="1"/>
</dbReference>
<dbReference type="FunFam" id="1.10.510.10:FF:000223">
    <property type="entry name" value="probable receptor-like protein kinase At1g80640"/>
    <property type="match status" value="1"/>
</dbReference>
<dbReference type="PROSITE" id="PS50011">
    <property type="entry name" value="PROTEIN_KINASE_DOM"/>
    <property type="match status" value="1"/>
</dbReference>
<evidence type="ECO:0000256" key="7">
    <source>
        <dbReference type="RuleBase" id="RU000304"/>
    </source>
</evidence>
<feature type="signal peptide" evidence="9">
    <location>
        <begin position="1"/>
        <end position="18"/>
    </location>
</feature>
<evidence type="ECO:0000313" key="12">
    <source>
        <dbReference type="Proteomes" id="UP001642260"/>
    </source>
</evidence>
<dbReference type="GO" id="GO:0004674">
    <property type="term" value="F:protein serine/threonine kinase activity"/>
    <property type="evidence" value="ECO:0007669"/>
    <property type="project" value="UniProtKB-KW"/>
</dbReference>
<keyword evidence="3 6" id="KW-0547">Nucleotide-binding</keyword>
<organism evidence="11 12">
    <name type="scientific">Eruca vesicaria subsp. sativa</name>
    <name type="common">Garden rocket</name>
    <name type="synonym">Eruca sativa</name>
    <dbReference type="NCBI Taxonomy" id="29727"/>
    <lineage>
        <taxon>Eukaryota</taxon>
        <taxon>Viridiplantae</taxon>
        <taxon>Streptophyta</taxon>
        <taxon>Embryophyta</taxon>
        <taxon>Tracheophyta</taxon>
        <taxon>Spermatophyta</taxon>
        <taxon>Magnoliopsida</taxon>
        <taxon>eudicotyledons</taxon>
        <taxon>Gunneridae</taxon>
        <taxon>Pentapetalae</taxon>
        <taxon>rosids</taxon>
        <taxon>malvids</taxon>
        <taxon>Brassicales</taxon>
        <taxon>Brassicaceae</taxon>
        <taxon>Brassiceae</taxon>
        <taxon>Eruca</taxon>
    </lineage>
</organism>
<dbReference type="GO" id="GO:0005524">
    <property type="term" value="F:ATP binding"/>
    <property type="evidence" value="ECO:0007669"/>
    <property type="project" value="UniProtKB-UniRule"/>
</dbReference>
<gene>
    <name evidence="11" type="ORF">ERUC_LOCUS13663</name>
</gene>
<comment type="caution">
    <text evidence="11">The sequence shown here is derived from an EMBL/GenBank/DDBJ whole genome shotgun (WGS) entry which is preliminary data.</text>
</comment>
<evidence type="ECO:0000256" key="8">
    <source>
        <dbReference type="SAM" id="Phobius"/>
    </source>
</evidence>